<comment type="caution">
    <text evidence="4">The sequence shown here is derived from an EMBL/GenBank/DDBJ whole genome shotgun (WGS) entry which is preliminary data.</text>
</comment>
<dbReference type="Proteomes" id="UP000325003">
    <property type="component" value="Unassembled WGS sequence"/>
</dbReference>
<dbReference type="AlphaFoldDB" id="A0A5B1L8A4"/>
<keyword evidence="5" id="KW-1185">Reference proteome</keyword>
<evidence type="ECO:0000259" key="3">
    <source>
        <dbReference type="PROSITE" id="PS50977"/>
    </source>
</evidence>
<proteinExistence type="predicted"/>
<evidence type="ECO:0000313" key="5">
    <source>
        <dbReference type="Proteomes" id="UP000325003"/>
    </source>
</evidence>
<feature type="DNA-binding region" description="H-T-H motif" evidence="2">
    <location>
        <begin position="27"/>
        <end position="46"/>
    </location>
</feature>
<keyword evidence="1 2" id="KW-0238">DNA-binding</keyword>
<dbReference type="SUPFAM" id="SSF46689">
    <property type="entry name" value="Homeodomain-like"/>
    <property type="match status" value="1"/>
</dbReference>
<name>A0A5B1L8A4_9ACTN</name>
<evidence type="ECO:0000256" key="1">
    <source>
        <dbReference type="ARBA" id="ARBA00023125"/>
    </source>
</evidence>
<evidence type="ECO:0000256" key="2">
    <source>
        <dbReference type="PROSITE-ProRule" id="PRU00335"/>
    </source>
</evidence>
<dbReference type="PROSITE" id="PS50977">
    <property type="entry name" value="HTH_TETR_2"/>
    <property type="match status" value="1"/>
</dbReference>
<organism evidence="4 5">
    <name type="scientific">Nocardioides humilatus</name>
    <dbReference type="NCBI Taxonomy" id="2607660"/>
    <lineage>
        <taxon>Bacteria</taxon>
        <taxon>Bacillati</taxon>
        <taxon>Actinomycetota</taxon>
        <taxon>Actinomycetes</taxon>
        <taxon>Propionibacteriales</taxon>
        <taxon>Nocardioidaceae</taxon>
        <taxon>Nocardioides</taxon>
    </lineage>
</organism>
<dbReference type="InterPro" id="IPR001647">
    <property type="entry name" value="HTH_TetR"/>
</dbReference>
<dbReference type="EMBL" id="VUJV01000006">
    <property type="protein sequence ID" value="KAA1416951.1"/>
    <property type="molecule type" value="Genomic_DNA"/>
</dbReference>
<dbReference type="Pfam" id="PF00440">
    <property type="entry name" value="TetR_N"/>
    <property type="match status" value="1"/>
</dbReference>
<gene>
    <name evidence="4" type="ORF">F0U44_17370</name>
</gene>
<protein>
    <submittedName>
        <fullName evidence="4">TetR/AcrR family transcriptional regulator</fullName>
    </submittedName>
</protein>
<sequence>MRRQRNRDDFFEAAMQILATEGYVGLKQGRLCDLLGVTTGSFYRHFPNWLAFKTDLLEAWRQSRTLELVAMADRLPDPLVRLHELRKATLDLPHRAEAAIRTWTANDEDVAAVQQDVDEQRLAVTTAAMHELFTDPETARNYAHMGLFLLVGFEQLEHPHDVAQLDWTFQKFLAHVQEHCDSGRPVQS</sequence>
<accession>A0A5B1L8A4</accession>
<evidence type="ECO:0000313" key="4">
    <source>
        <dbReference type="EMBL" id="KAA1416951.1"/>
    </source>
</evidence>
<dbReference type="InterPro" id="IPR009057">
    <property type="entry name" value="Homeodomain-like_sf"/>
</dbReference>
<dbReference type="GO" id="GO:0003677">
    <property type="term" value="F:DNA binding"/>
    <property type="evidence" value="ECO:0007669"/>
    <property type="project" value="UniProtKB-UniRule"/>
</dbReference>
<feature type="domain" description="HTH tetR-type" evidence="3">
    <location>
        <begin position="4"/>
        <end position="64"/>
    </location>
</feature>
<dbReference type="Gene3D" id="1.10.357.10">
    <property type="entry name" value="Tetracycline Repressor, domain 2"/>
    <property type="match status" value="1"/>
</dbReference>
<reference evidence="4 5" key="1">
    <citation type="submission" date="2019-09" db="EMBL/GenBank/DDBJ databases">
        <title>Nocardioides panacisoli sp. nov., isolated from the soil of a ginseng field.</title>
        <authorList>
            <person name="Cho C."/>
        </authorList>
    </citation>
    <scope>NUCLEOTIDE SEQUENCE [LARGE SCALE GENOMIC DNA]</scope>
    <source>
        <strain evidence="4 5">BN130099</strain>
    </source>
</reference>
<reference evidence="4 5" key="2">
    <citation type="submission" date="2019-09" db="EMBL/GenBank/DDBJ databases">
        <authorList>
            <person name="Jin C."/>
        </authorList>
    </citation>
    <scope>NUCLEOTIDE SEQUENCE [LARGE SCALE GENOMIC DNA]</scope>
    <source>
        <strain evidence="4 5">BN130099</strain>
    </source>
</reference>